<reference evidence="1" key="1">
    <citation type="journal article" date="1998" name="Arch. Virol.">
        <title>Molecular cloning and complete nucleotide sequence of galinsoga mosaic virus genomic RNA.</title>
        <authorList>
            <person name="Ciuffreda P."/>
            <person name="Rubino L."/>
            <person name="Russo M."/>
        </authorList>
    </citation>
    <scope>NUCLEOTIDE SEQUENCE [LARGE SCALE GENOMIC DNA]</scope>
</reference>
<dbReference type="OrthoDB" id="12338at10239"/>
<dbReference type="EMBL" id="Y13463">
    <property type="protein sequence ID" value="CAA73862.1"/>
    <property type="molecule type" value="Genomic_RNA"/>
</dbReference>
<organismHost>
    <name type="scientific">Galinsoga parviflora</name>
    <name type="common">Gallant soldier</name>
    <name type="synonym">Tridax parviflora</name>
    <dbReference type="NCBI Taxonomy" id="176602"/>
</organismHost>
<sequence>MGAISKISKISSFVVAGIVAYKVGKATYNAFRYRNQESITAARDLQAAVEAVEEQPEFGSVEECLEETPASQSERTTIQNEGDLAKMPVSRKRRIRNRKHGRFVSYLVNEAKAEYGLPKPTEAYRLMVGGFLNRLCKEWGVVTSHTHQAVSIALPLVFVPTKFDVMGKAMCATTRTNQLIGENSTDQATGWFDNVLGIGGGVGLRFLGK</sequence>
<protein>
    <submittedName>
        <fullName evidence="1">Replicase</fullName>
    </submittedName>
</protein>
<accession>O12300</accession>
<dbReference type="GeneID" id="1446425"/>
<organism evidence="1">
    <name type="scientific">Galinsoga mosaic virus</name>
    <name type="common">GaMV</name>
    <dbReference type="NCBI Taxonomy" id="60714"/>
    <lineage>
        <taxon>Viruses</taxon>
        <taxon>Riboviria</taxon>
        <taxon>Orthornavirae</taxon>
        <taxon>Kitrinoviricota</taxon>
        <taxon>Tolucaviricetes</taxon>
        <taxon>Tolivirales</taxon>
        <taxon>Tombusviridae</taxon>
        <taxon>Procedovirinae</taxon>
        <taxon>Gallantivirus</taxon>
        <taxon>Gallantivirus galinsogae</taxon>
    </lineage>
</organism>
<proteinExistence type="predicted"/>
<dbReference type="KEGG" id="vg:1446425"/>
<evidence type="ECO:0000313" key="2">
    <source>
        <dbReference type="Proteomes" id="UP000029766"/>
    </source>
</evidence>
<dbReference type="Proteomes" id="UP000029766">
    <property type="component" value="Segment"/>
</dbReference>
<dbReference type="RefSeq" id="NP_044733.1">
    <property type="nucleotide sequence ID" value="NC_001818.1"/>
</dbReference>
<name>O12300_GAMV</name>
<keyword evidence="2" id="KW-1185">Reference proteome</keyword>
<evidence type="ECO:0000313" key="1">
    <source>
        <dbReference type="EMBL" id="CAA73862.1"/>
    </source>
</evidence>